<keyword evidence="2" id="KW-1185">Reference proteome</keyword>
<evidence type="ECO:0000313" key="1">
    <source>
        <dbReference type="EMBL" id="UYV79412.1"/>
    </source>
</evidence>
<reference evidence="1 2" key="1">
    <citation type="submission" date="2022-01" db="EMBL/GenBank/DDBJ databases">
        <title>A chromosomal length assembly of Cordylochernes scorpioides.</title>
        <authorList>
            <person name="Zeh D."/>
            <person name="Zeh J."/>
        </authorList>
    </citation>
    <scope>NUCLEOTIDE SEQUENCE [LARGE SCALE GENOMIC DNA]</scope>
    <source>
        <strain evidence="1">IN4F17</strain>
        <tissue evidence="1">Whole Body</tissue>
    </source>
</reference>
<sequence>MSWIFPVDLEEHAITNSSAAKYAIYVFFVDREIRGVAPLAILHQTLKIFGSNLEDDAILASAKSIIYRYFVQVGLTTRSSPGKEGSLAGAHPPHDNQYFSFISIFNR</sequence>
<organism evidence="1 2">
    <name type="scientific">Cordylochernes scorpioides</name>
    <dbReference type="NCBI Taxonomy" id="51811"/>
    <lineage>
        <taxon>Eukaryota</taxon>
        <taxon>Metazoa</taxon>
        <taxon>Ecdysozoa</taxon>
        <taxon>Arthropoda</taxon>
        <taxon>Chelicerata</taxon>
        <taxon>Arachnida</taxon>
        <taxon>Pseudoscorpiones</taxon>
        <taxon>Cheliferoidea</taxon>
        <taxon>Chernetidae</taxon>
        <taxon>Cordylochernes</taxon>
    </lineage>
</organism>
<dbReference type="EMBL" id="CP092879">
    <property type="protein sequence ID" value="UYV79412.1"/>
    <property type="molecule type" value="Genomic_DNA"/>
</dbReference>
<name>A0ABY6LGV3_9ARAC</name>
<protein>
    <submittedName>
        <fullName evidence="1">Uncharacterized protein</fullName>
    </submittedName>
</protein>
<proteinExistence type="predicted"/>
<evidence type="ECO:0000313" key="2">
    <source>
        <dbReference type="Proteomes" id="UP001235939"/>
    </source>
</evidence>
<gene>
    <name evidence="1" type="ORF">LAZ67_17002514</name>
</gene>
<dbReference type="Proteomes" id="UP001235939">
    <property type="component" value="Chromosome 17"/>
</dbReference>
<accession>A0ABY6LGV3</accession>